<dbReference type="PANTHER" id="PTHR36934">
    <property type="entry name" value="BLR0278 PROTEIN"/>
    <property type="match status" value="1"/>
</dbReference>
<organism evidence="4 5">
    <name type="scientific">Desulfobulbus oligotrophicus</name>
    <dbReference type="NCBI Taxonomy" id="1909699"/>
    <lineage>
        <taxon>Bacteria</taxon>
        <taxon>Pseudomonadati</taxon>
        <taxon>Thermodesulfobacteriota</taxon>
        <taxon>Desulfobulbia</taxon>
        <taxon>Desulfobulbales</taxon>
        <taxon>Desulfobulbaceae</taxon>
        <taxon>Desulfobulbus</taxon>
    </lineage>
</organism>
<gene>
    <name evidence="4" type="ORF">HP555_13995</name>
</gene>
<dbReference type="EMBL" id="CP054140">
    <property type="protein sequence ID" value="QQG66893.1"/>
    <property type="molecule type" value="Genomic_DNA"/>
</dbReference>
<keyword evidence="5" id="KW-1185">Reference proteome</keyword>
<name>A0A7T6ARH8_9BACT</name>
<dbReference type="AlphaFoldDB" id="A0A7T6ARH8"/>
<reference evidence="4 5" key="1">
    <citation type="submission" date="2020-05" db="EMBL/GenBank/DDBJ databases">
        <title>Complete genome of Desulfobulbus oligotrophicus.</title>
        <authorList>
            <person name="Podar M."/>
        </authorList>
    </citation>
    <scope>NUCLEOTIDE SEQUENCE [LARGE SCALE GENOMIC DNA]</scope>
    <source>
        <strain evidence="4 5">Prop6</strain>
    </source>
</reference>
<dbReference type="KEGG" id="dog:HP555_13995"/>
<dbReference type="Proteomes" id="UP000596092">
    <property type="component" value="Chromosome"/>
</dbReference>
<feature type="binding site" evidence="2">
    <location>
        <position position="63"/>
    </location>
    <ligand>
        <name>CoA</name>
        <dbReference type="ChEBI" id="CHEBI:57287"/>
    </ligand>
</feature>
<evidence type="ECO:0000313" key="5">
    <source>
        <dbReference type="Proteomes" id="UP000596092"/>
    </source>
</evidence>
<dbReference type="PIRSF" id="PIRSF014972">
    <property type="entry name" value="FlK"/>
    <property type="match status" value="1"/>
</dbReference>
<sequence>MELQIPPDVKGKQEETVTFETTAARYGSGLVEVYATPAMVALMEKTCLTSVLPYLPEGFGTVGVKVDISHSKATPVGMKVSCESTLVEVDRRRLVFEVFAYDEKGEIGRGRHERFVIDTKKFMEKL</sequence>
<feature type="domain" description="Fluoroacetyl-CoA-specific thioesterase-like" evidence="3">
    <location>
        <begin position="17"/>
        <end position="119"/>
    </location>
</feature>
<dbReference type="PANTHER" id="PTHR36934:SF1">
    <property type="entry name" value="THIOESTERASE DOMAIN-CONTAINING PROTEIN"/>
    <property type="match status" value="1"/>
</dbReference>
<feature type="active site" evidence="1">
    <location>
        <position position="36"/>
    </location>
</feature>
<dbReference type="InterPro" id="IPR025540">
    <property type="entry name" value="FlK"/>
</dbReference>
<feature type="binding site" evidence="2">
    <location>
        <position position="114"/>
    </location>
    <ligand>
        <name>substrate</name>
    </ligand>
</feature>
<dbReference type="RefSeq" id="WP_199263183.1">
    <property type="nucleotide sequence ID" value="NZ_CP054140.1"/>
</dbReference>
<feature type="active site" evidence="1">
    <location>
        <position position="70"/>
    </location>
</feature>
<evidence type="ECO:0000259" key="3">
    <source>
        <dbReference type="Pfam" id="PF22636"/>
    </source>
</evidence>
<dbReference type="InterPro" id="IPR029069">
    <property type="entry name" value="HotDog_dom_sf"/>
</dbReference>
<proteinExistence type="predicted"/>
<evidence type="ECO:0000313" key="4">
    <source>
        <dbReference type="EMBL" id="QQG66893.1"/>
    </source>
</evidence>
<dbReference type="Pfam" id="PF22636">
    <property type="entry name" value="FlK"/>
    <property type="match status" value="1"/>
</dbReference>
<protein>
    <submittedName>
        <fullName evidence="4">Thioesterase family protein</fullName>
    </submittedName>
</protein>
<feature type="binding site" evidence="2">
    <location>
        <position position="63"/>
    </location>
    <ligand>
        <name>substrate</name>
    </ligand>
</feature>
<dbReference type="InterPro" id="IPR054485">
    <property type="entry name" value="FlK-like_dom"/>
</dbReference>
<dbReference type="Gene3D" id="3.10.129.10">
    <property type="entry name" value="Hotdog Thioesterase"/>
    <property type="match status" value="1"/>
</dbReference>
<evidence type="ECO:0000256" key="2">
    <source>
        <dbReference type="PIRSR" id="PIRSR014972-2"/>
    </source>
</evidence>
<evidence type="ECO:0000256" key="1">
    <source>
        <dbReference type="PIRSR" id="PIRSR014972-1"/>
    </source>
</evidence>
<feature type="active site" evidence="1">
    <location>
        <position position="44"/>
    </location>
</feature>
<accession>A0A7T6ARH8</accession>
<dbReference type="SUPFAM" id="SSF54637">
    <property type="entry name" value="Thioesterase/thiol ester dehydrase-isomerase"/>
    <property type="match status" value="1"/>
</dbReference>